<evidence type="ECO:0000313" key="9">
    <source>
        <dbReference type="Proteomes" id="UP001168540"/>
    </source>
</evidence>
<comment type="function">
    <text evidence="5">Catalyzes the NADPH-dependent reduction of N-acetyl-5-glutamyl phosphate to yield N-acetyl-L-glutamate 5-semialdehyde.</text>
</comment>
<dbReference type="NCBIfam" id="TIGR01850">
    <property type="entry name" value="argC"/>
    <property type="match status" value="1"/>
</dbReference>
<gene>
    <name evidence="5 8" type="primary">argC</name>
    <name evidence="8" type="ORF">QU481_16795</name>
</gene>
<dbReference type="InterPro" id="IPR050085">
    <property type="entry name" value="AGPR"/>
</dbReference>
<comment type="caution">
    <text evidence="8">The sequence shown here is derived from an EMBL/GenBank/DDBJ whole genome shotgun (WGS) entry which is preliminary data.</text>
</comment>
<keyword evidence="2 5" id="KW-0028">Amino-acid biosynthesis</keyword>
<dbReference type="EC" id="1.2.1.38" evidence="5"/>
<reference evidence="8" key="1">
    <citation type="submission" date="2023-06" db="EMBL/GenBank/DDBJ databases">
        <authorList>
            <person name="Zhang S."/>
        </authorList>
    </citation>
    <scope>NUCLEOTIDE SEQUENCE</scope>
    <source>
        <strain evidence="8">SG2303</strain>
    </source>
</reference>
<proteinExistence type="inferred from homology"/>
<evidence type="ECO:0000256" key="6">
    <source>
        <dbReference type="PROSITE-ProRule" id="PRU10010"/>
    </source>
</evidence>
<dbReference type="Proteomes" id="UP001168540">
    <property type="component" value="Unassembled WGS sequence"/>
</dbReference>
<evidence type="ECO:0000256" key="3">
    <source>
        <dbReference type="ARBA" id="ARBA00022857"/>
    </source>
</evidence>
<comment type="subcellular location">
    <subcellularLocation>
        <location evidence="5">Cytoplasm</location>
    </subcellularLocation>
</comment>
<keyword evidence="3 5" id="KW-0521">NADP</keyword>
<dbReference type="HAMAP" id="MF_00150">
    <property type="entry name" value="ArgC_type1"/>
    <property type="match status" value="1"/>
</dbReference>
<evidence type="ECO:0000313" key="8">
    <source>
        <dbReference type="EMBL" id="MDN0076526.1"/>
    </source>
</evidence>
<dbReference type="CDD" id="cd23934">
    <property type="entry name" value="AGPR_1_C"/>
    <property type="match status" value="1"/>
</dbReference>
<dbReference type="EMBL" id="JAUEDK010000035">
    <property type="protein sequence ID" value="MDN0076526.1"/>
    <property type="molecule type" value="Genomic_DNA"/>
</dbReference>
<dbReference type="InterPro" id="IPR036291">
    <property type="entry name" value="NAD(P)-bd_dom_sf"/>
</dbReference>
<keyword evidence="9" id="KW-1185">Reference proteome</keyword>
<protein>
    <recommendedName>
        <fullName evidence="5">N-acetyl-gamma-glutamyl-phosphate reductase</fullName>
        <shortName evidence="5">AGPR</shortName>
        <ecNumber evidence="5">1.2.1.38</ecNumber>
    </recommendedName>
    <alternativeName>
        <fullName evidence="5">N-acetyl-glutamate semialdehyde dehydrogenase</fullName>
        <shortName evidence="5">NAGSA dehydrogenase</shortName>
    </alternativeName>
</protein>
<evidence type="ECO:0000256" key="2">
    <source>
        <dbReference type="ARBA" id="ARBA00022605"/>
    </source>
</evidence>
<dbReference type="SMART" id="SM00859">
    <property type="entry name" value="Semialdhyde_dh"/>
    <property type="match status" value="1"/>
</dbReference>
<accession>A0ABT7XRV2</accession>
<evidence type="ECO:0000256" key="5">
    <source>
        <dbReference type="HAMAP-Rule" id="MF_00150"/>
    </source>
</evidence>
<dbReference type="Gene3D" id="3.40.50.720">
    <property type="entry name" value="NAD(P)-binding Rossmann-like Domain"/>
    <property type="match status" value="1"/>
</dbReference>
<name>A0ABT7XRV2_9NEIS</name>
<comment type="pathway">
    <text evidence="5">Amino-acid biosynthesis; L-arginine biosynthesis; N(2)-acetyl-L-ornithine from L-glutamate: step 3/4.</text>
</comment>
<dbReference type="SUPFAM" id="SSF55347">
    <property type="entry name" value="Glyceraldehyde-3-phosphate dehydrogenase-like, C-terminal domain"/>
    <property type="match status" value="1"/>
</dbReference>
<dbReference type="InterPro" id="IPR000534">
    <property type="entry name" value="Semialdehyde_DH_NAD-bd"/>
</dbReference>
<organism evidence="8 9">
    <name type="scientific">Crenobacter oryzisoli</name>
    <dbReference type="NCBI Taxonomy" id="3056844"/>
    <lineage>
        <taxon>Bacteria</taxon>
        <taxon>Pseudomonadati</taxon>
        <taxon>Pseudomonadota</taxon>
        <taxon>Betaproteobacteria</taxon>
        <taxon>Neisseriales</taxon>
        <taxon>Neisseriaceae</taxon>
        <taxon>Crenobacter</taxon>
    </lineage>
</organism>
<comment type="similarity">
    <text evidence="5">Belongs to the NAGSA dehydrogenase family. Type 1 subfamily.</text>
</comment>
<feature type="active site" evidence="5 6">
    <location>
        <position position="149"/>
    </location>
</feature>
<dbReference type="InterPro" id="IPR058924">
    <property type="entry name" value="AGPR_dimerisation_dom"/>
</dbReference>
<keyword evidence="4 5" id="KW-0560">Oxidoreductase</keyword>
<dbReference type="PANTHER" id="PTHR32338">
    <property type="entry name" value="N-ACETYL-GAMMA-GLUTAMYL-PHOSPHATE REDUCTASE, CHLOROPLASTIC-RELATED-RELATED"/>
    <property type="match status" value="1"/>
</dbReference>
<evidence type="ECO:0000259" key="7">
    <source>
        <dbReference type="SMART" id="SM00859"/>
    </source>
</evidence>
<comment type="catalytic activity">
    <reaction evidence="5">
        <text>N-acetyl-L-glutamate 5-semialdehyde + phosphate + NADP(+) = N-acetyl-L-glutamyl 5-phosphate + NADPH + H(+)</text>
        <dbReference type="Rhea" id="RHEA:21588"/>
        <dbReference type="ChEBI" id="CHEBI:15378"/>
        <dbReference type="ChEBI" id="CHEBI:29123"/>
        <dbReference type="ChEBI" id="CHEBI:43474"/>
        <dbReference type="ChEBI" id="CHEBI:57783"/>
        <dbReference type="ChEBI" id="CHEBI:57936"/>
        <dbReference type="ChEBI" id="CHEBI:58349"/>
        <dbReference type="EC" id="1.2.1.38"/>
    </reaction>
</comment>
<dbReference type="PANTHER" id="PTHR32338:SF10">
    <property type="entry name" value="N-ACETYL-GAMMA-GLUTAMYL-PHOSPHATE REDUCTASE, CHLOROPLASTIC-RELATED"/>
    <property type="match status" value="1"/>
</dbReference>
<dbReference type="SUPFAM" id="SSF51735">
    <property type="entry name" value="NAD(P)-binding Rossmann-fold domains"/>
    <property type="match status" value="1"/>
</dbReference>
<dbReference type="RefSeq" id="WP_289831180.1">
    <property type="nucleotide sequence ID" value="NZ_JAUEDK010000035.1"/>
</dbReference>
<evidence type="ECO:0000256" key="1">
    <source>
        <dbReference type="ARBA" id="ARBA00022571"/>
    </source>
</evidence>
<keyword evidence="5" id="KW-0963">Cytoplasm</keyword>
<dbReference type="Gene3D" id="3.30.360.10">
    <property type="entry name" value="Dihydrodipicolinate Reductase, domain 2"/>
    <property type="match status" value="1"/>
</dbReference>
<evidence type="ECO:0000256" key="4">
    <source>
        <dbReference type="ARBA" id="ARBA00023002"/>
    </source>
</evidence>
<sequence length="347" mass="37083">MIKVGIVGGTGYTGVELLRLLAGHPLARVTAVTSRKEAGMPVAEMFPSLRGRVDVAFSTPEEAKLTECDVVFFATPHGVAMAQARELLDAGVKVIDLAADFRLKDPAEFQRWYAMEHSCTDLLAEAVYGLPEVNREAIKQARLIGMAGCYPTSVQLGLLPLLEGGKQLIDTQTLIADCKSGVSGAGRKAEVGTLFAEAGDNFKAYGVKGHRHSPEIEQGLSVIHGAPVKLTFVPHLTPMIRGIHSTIYARLTPEGRDTDFQALFEARYAGEAFVDVLPAGSHPETRSVRGSNTARIAVHRPGNGDLLVILVVEDNLVKGASGQAVQVMNLMFGLPEDAGLQVVPLLP</sequence>
<dbReference type="GO" id="GO:0003942">
    <property type="term" value="F:N-acetyl-gamma-glutamyl-phosphate reductase activity"/>
    <property type="evidence" value="ECO:0007669"/>
    <property type="project" value="UniProtKB-EC"/>
</dbReference>
<dbReference type="CDD" id="cd17895">
    <property type="entry name" value="AGPR_1_N"/>
    <property type="match status" value="1"/>
</dbReference>
<dbReference type="Pfam" id="PF22698">
    <property type="entry name" value="Semialdhyde_dhC_1"/>
    <property type="match status" value="1"/>
</dbReference>
<dbReference type="Pfam" id="PF01118">
    <property type="entry name" value="Semialdhyde_dh"/>
    <property type="match status" value="1"/>
</dbReference>
<dbReference type="InterPro" id="IPR000706">
    <property type="entry name" value="AGPR_type-1"/>
</dbReference>
<keyword evidence="1 5" id="KW-0055">Arginine biosynthesis</keyword>
<dbReference type="PROSITE" id="PS01224">
    <property type="entry name" value="ARGC"/>
    <property type="match status" value="1"/>
</dbReference>
<feature type="domain" description="Semialdehyde dehydrogenase NAD-binding" evidence="7">
    <location>
        <begin position="3"/>
        <end position="141"/>
    </location>
</feature>
<dbReference type="InterPro" id="IPR023013">
    <property type="entry name" value="AGPR_AS"/>
</dbReference>